<protein>
    <submittedName>
        <fullName evidence="5">TetR family transcriptional regulator</fullName>
    </submittedName>
</protein>
<dbReference type="AlphaFoldDB" id="A0A0V8JKR1"/>
<evidence type="ECO:0000256" key="1">
    <source>
        <dbReference type="ARBA" id="ARBA00022491"/>
    </source>
</evidence>
<comment type="caution">
    <text evidence="5">The sequence shown here is derived from an EMBL/GenBank/DDBJ whole genome shotgun (WGS) entry which is preliminary data.</text>
</comment>
<dbReference type="Pfam" id="PF00440">
    <property type="entry name" value="TetR_N"/>
    <property type="match status" value="1"/>
</dbReference>
<dbReference type="Pfam" id="PF17932">
    <property type="entry name" value="TetR_C_24"/>
    <property type="match status" value="1"/>
</dbReference>
<dbReference type="InterPro" id="IPR050624">
    <property type="entry name" value="HTH-type_Tx_Regulator"/>
</dbReference>
<dbReference type="InterPro" id="IPR009057">
    <property type="entry name" value="Homeodomain-like_sf"/>
</dbReference>
<evidence type="ECO:0000313" key="6">
    <source>
        <dbReference type="Proteomes" id="UP000053681"/>
    </source>
</evidence>
<dbReference type="SUPFAM" id="SSF48498">
    <property type="entry name" value="Tetracyclin repressor-like, C-terminal domain"/>
    <property type="match status" value="1"/>
</dbReference>
<dbReference type="InterPro" id="IPR001647">
    <property type="entry name" value="HTH_TetR"/>
</dbReference>
<accession>A0A0V8JKR1</accession>
<dbReference type="SUPFAM" id="SSF46689">
    <property type="entry name" value="Homeodomain-like"/>
    <property type="match status" value="1"/>
</dbReference>
<keyword evidence="1" id="KW-0678">Repressor</keyword>
<evidence type="ECO:0000259" key="4">
    <source>
        <dbReference type="PROSITE" id="PS50977"/>
    </source>
</evidence>
<dbReference type="RefSeq" id="WP_062686886.1">
    <property type="nucleotide sequence ID" value="NZ_KQ758656.1"/>
</dbReference>
<name>A0A0V8JKR1_9BACI</name>
<dbReference type="EMBL" id="LNQP01000041">
    <property type="protein sequence ID" value="KSU87561.1"/>
    <property type="molecule type" value="Genomic_DNA"/>
</dbReference>
<organism evidence="5 6">
    <name type="scientific">Priestia veravalensis</name>
    <dbReference type="NCBI Taxonomy" id="1414648"/>
    <lineage>
        <taxon>Bacteria</taxon>
        <taxon>Bacillati</taxon>
        <taxon>Bacillota</taxon>
        <taxon>Bacilli</taxon>
        <taxon>Bacillales</taxon>
        <taxon>Bacillaceae</taxon>
        <taxon>Priestia</taxon>
    </lineage>
</organism>
<dbReference type="GO" id="GO:0003677">
    <property type="term" value="F:DNA binding"/>
    <property type="evidence" value="ECO:0007669"/>
    <property type="project" value="UniProtKB-UniRule"/>
</dbReference>
<sequence>MKERIMETSILLFAKKGFKETSIQDIADELNVTKGTFYYYFKSKEEVLLDIHRSYIEHLVENQETILRADELSCAEKLYEMIFKLIYDIKKEGLRAKVFFREMRHLSDNHLLSIVPKRDQFKMNLQDLIEAGIKAGEFRGDLPADIVTLGILGITNWSYFWFQPSGERSSQEVAAIFYNMLVDGLQLKGE</sequence>
<feature type="domain" description="HTH tetR-type" evidence="4">
    <location>
        <begin position="1"/>
        <end position="59"/>
    </location>
</feature>
<keyword evidence="6" id="KW-1185">Reference proteome</keyword>
<evidence type="ECO:0000313" key="5">
    <source>
        <dbReference type="EMBL" id="KSU87561.1"/>
    </source>
</evidence>
<proteinExistence type="predicted"/>
<feature type="DNA-binding region" description="H-T-H motif" evidence="3">
    <location>
        <begin position="22"/>
        <end position="41"/>
    </location>
</feature>
<dbReference type="InterPro" id="IPR036271">
    <property type="entry name" value="Tet_transcr_reg_TetR-rel_C_sf"/>
</dbReference>
<keyword evidence="2 3" id="KW-0238">DNA-binding</keyword>
<dbReference type="Gene3D" id="1.10.357.10">
    <property type="entry name" value="Tetracycline Repressor, domain 2"/>
    <property type="match status" value="1"/>
</dbReference>
<dbReference type="PROSITE" id="PS50977">
    <property type="entry name" value="HTH_TETR_2"/>
    <property type="match status" value="1"/>
</dbReference>
<dbReference type="InterPro" id="IPR023772">
    <property type="entry name" value="DNA-bd_HTH_TetR-type_CS"/>
</dbReference>
<dbReference type="PROSITE" id="PS01081">
    <property type="entry name" value="HTH_TETR_1"/>
    <property type="match status" value="1"/>
</dbReference>
<dbReference type="PANTHER" id="PTHR43479">
    <property type="entry name" value="ACREF/ENVCD OPERON REPRESSOR-RELATED"/>
    <property type="match status" value="1"/>
</dbReference>
<dbReference type="PANTHER" id="PTHR43479:SF11">
    <property type="entry name" value="ACREF_ENVCD OPERON REPRESSOR-RELATED"/>
    <property type="match status" value="1"/>
</dbReference>
<reference evidence="5 6" key="1">
    <citation type="submission" date="2015-11" db="EMBL/GenBank/DDBJ databases">
        <title>Bacillus caseinolyticus sp nov.</title>
        <authorList>
            <person name="Dastager S.G."/>
            <person name="Mawlankar R."/>
        </authorList>
    </citation>
    <scope>NUCLEOTIDE SEQUENCE [LARGE SCALE GENOMIC DNA]</scope>
    <source>
        <strain evidence="5 6">SGD-V-76</strain>
    </source>
</reference>
<evidence type="ECO:0000256" key="2">
    <source>
        <dbReference type="ARBA" id="ARBA00023125"/>
    </source>
</evidence>
<dbReference type="Gene3D" id="1.10.10.60">
    <property type="entry name" value="Homeodomain-like"/>
    <property type="match status" value="1"/>
</dbReference>
<dbReference type="InterPro" id="IPR041490">
    <property type="entry name" value="KstR2_TetR_C"/>
</dbReference>
<dbReference type="PRINTS" id="PR00455">
    <property type="entry name" value="HTHTETR"/>
</dbReference>
<dbReference type="Proteomes" id="UP000053681">
    <property type="component" value="Unassembled WGS sequence"/>
</dbReference>
<evidence type="ECO:0000256" key="3">
    <source>
        <dbReference type="PROSITE-ProRule" id="PRU00335"/>
    </source>
</evidence>
<gene>
    <name evidence="5" type="ORF">AS180_12625</name>
</gene>